<reference evidence="1 2" key="1">
    <citation type="journal article" date="2011" name="PLoS Pathog.">
        <title>Dynamic evolution of pathogenicity revealed by sequencing and comparative genomics of 19 Pseudomonas syringae isolates.</title>
        <authorList>
            <person name="Baltrus D.A."/>
            <person name="Nishimura M.T."/>
            <person name="Romanchuk A."/>
            <person name="Chang J.H."/>
            <person name="Mukhtar M.S."/>
            <person name="Cherkis K."/>
            <person name="Roach J."/>
            <person name="Grant S.R."/>
            <person name="Jones C.D."/>
            <person name="Dangl J.L."/>
        </authorList>
    </citation>
    <scope>NUCLEOTIDE SEQUENCE [LARGE SCALE GENOMIC DNA]</scope>
    <source>
        <strain evidence="1 2">1704B</strain>
    </source>
</reference>
<dbReference type="Proteomes" id="UP000004986">
    <property type="component" value="Unassembled WGS sequence"/>
</dbReference>
<sequence>MLDALMQNLGLSAFSLKGFGPLLLEGTWMTVKLAVLSL</sequence>
<protein>
    <submittedName>
        <fullName evidence="1">Amino acid ABC transporter permease</fullName>
    </submittedName>
</protein>
<keyword evidence="2" id="KW-1185">Reference proteome</keyword>
<evidence type="ECO:0000313" key="2">
    <source>
        <dbReference type="Proteomes" id="UP000004986"/>
    </source>
</evidence>
<organism evidence="1 2">
    <name type="scientific">Pseudomonas syringae pv. pisi str. 1704B</name>
    <dbReference type="NCBI Taxonomy" id="629263"/>
    <lineage>
        <taxon>Bacteria</taxon>
        <taxon>Pseudomonadati</taxon>
        <taxon>Pseudomonadota</taxon>
        <taxon>Gammaproteobacteria</taxon>
        <taxon>Pseudomonadales</taxon>
        <taxon>Pseudomonadaceae</taxon>
        <taxon>Pseudomonas</taxon>
        <taxon>Pseudomonas syringae</taxon>
    </lineage>
</organism>
<gene>
    <name evidence="1" type="ORF">PSYPI_40844</name>
</gene>
<dbReference type="HOGENOM" id="CLU_3337353_0_0_6"/>
<proteinExistence type="predicted"/>
<comment type="caution">
    <text evidence="1">The sequence shown here is derived from an EMBL/GenBank/DDBJ whole genome shotgun (WGS) entry which is preliminary data.</text>
</comment>
<accession>F3GMK8</accession>
<feature type="non-terminal residue" evidence="1">
    <location>
        <position position="38"/>
    </location>
</feature>
<dbReference type="EMBL" id="AEAI01002994">
    <property type="protein sequence ID" value="EGH48311.1"/>
    <property type="molecule type" value="Genomic_DNA"/>
</dbReference>
<evidence type="ECO:0000313" key="1">
    <source>
        <dbReference type="EMBL" id="EGH48311.1"/>
    </source>
</evidence>
<name>F3GMK8_PSESJ</name>
<dbReference type="AlphaFoldDB" id="F3GMK8"/>